<dbReference type="InterPro" id="IPR004864">
    <property type="entry name" value="LEA_2"/>
</dbReference>
<dbReference type="PANTHER" id="PTHR31852">
    <property type="entry name" value="LATE EMBRYOGENESIS ABUNDANT (LEA) HYDROXYPROLINE-RICH GLYCOPROTEIN FAMILY"/>
    <property type="match status" value="1"/>
</dbReference>
<keyword evidence="4" id="KW-1185">Reference proteome</keyword>
<dbReference type="RefSeq" id="XP_022735090.1">
    <property type="nucleotide sequence ID" value="XM_022879355.1"/>
</dbReference>
<proteinExistence type="predicted"/>
<protein>
    <submittedName>
        <fullName evidence="5">Uncharacterized protein LOC111288456</fullName>
    </submittedName>
</protein>
<organism evidence="4 5">
    <name type="scientific">Durio zibethinus</name>
    <name type="common">Durian</name>
    <dbReference type="NCBI Taxonomy" id="66656"/>
    <lineage>
        <taxon>Eukaryota</taxon>
        <taxon>Viridiplantae</taxon>
        <taxon>Streptophyta</taxon>
        <taxon>Embryophyta</taxon>
        <taxon>Tracheophyta</taxon>
        <taxon>Spermatophyta</taxon>
        <taxon>Magnoliopsida</taxon>
        <taxon>eudicotyledons</taxon>
        <taxon>Gunneridae</taxon>
        <taxon>Pentapetalae</taxon>
        <taxon>rosids</taxon>
        <taxon>malvids</taxon>
        <taxon>Malvales</taxon>
        <taxon>Malvaceae</taxon>
        <taxon>Helicteroideae</taxon>
        <taxon>Durio</taxon>
    </lineage>
</organism>
<gene>
    <name evidence="5" type="primary">LOC111288456</name>
</gene>
<evidence type="ECO:0000256" key="1">
    <source>
        <dbReference type="SAM" id="MobiDB-lite"/>
    </source>
</evidence>
<evidence type="ECO:0000313" key="5">
    <source>
        <dbReference type="RefSeq" id="XP_022735090.1"/>
    </source>
</evidence>
<feature type="transmembrane region" description="Helical" evidence="2">
    <location>
        <begin position="36"/>
        <end position="62"/>
    </location>
</feature>
<keyword evidence="2" id="KW-0472">Membrane</keyword>
<sequence>MVEGDQVRPLAPATDLPSSDNGEAAMHLKKLRRKKCIKCCGCIAALLAIQAVVIIILIFTVFRVKDPTIKMNGVTVTNLELINGTTTPKPGSNISVIADVSVKNPNVASFKYRNTTTTLYYYGTVVGDARGPAGHAKARRTMRMNISVDIIADRLLASPNLTADVSSGTLTMSSYSRIRGRVNMLNIIKKHVTVKMNCSMTVNITSQAIQEQKCKRKVDL</sequence>
<dbReference type="GeneID" id="111288456"/>
<feature type="region of interest" description="Disordered" evidence="1">
    <location>
        <begin position="1"/>
        <end position="21"/>
    </location>
</feature>
<reference evidence="5" key="1">
    <citation type="submission" date="2025-08" db="UniProtKB">
        <authorList>
            <consortium name="RefSeq"/>
        </authorList>
    </citation>
    <scope>IDENTIFICATION</scope>
    <source>
        <tissue evidence="5">Fruit stalk</tissue>
    </source>
</reference>
<feature type="domain" description="Late embryogenesis abundant protein LEA-2 subgroup" evidence="3">
    <location>
        <begin position="100"/>
        <end position="199"/>
    </location>
</feature>
<name>A0A6P5Y3U0_DURZI</name>
<keyword evidence="2" id="KW-0812">Transmembrane</keyword>
<accession>A0A6P5Y3U0</accession>
<evidence type="ECO:0000313" key="4">
    <source>
        <dbReference type="Proteomes" id="UP000515121"/>
    </source>
</evidence>
<dbReference type="KEGG" id="dzi:111288456"/>
<dbReference type="InterPro" id="IPR055301">
    <property type="entry name" value="Lea14-like_2"/>
</dbReference>
<evidence type="ECO:0000256" key="2">
    <source>
        <dbReference type="SAM" id="Phobius"/>
    </source>
</evidence>
<dbReference type="OrthoDB" id="764273at2759"/>
<dbReference type="Proteomes" id="UP000515121">
    <property type="component" value="Unplaced"/>
</dbReference>
<dbReference type="Pfam" id="PF03168">
    <property type="entry name" value="LEA_2"/>
    <property type="match status" value="1"/>
</dbReference>
<evidence type="ECO:0000259" key="3">
    <source>
        <dbReference type="Pfam" id="PF03168"/>
    </source>
</evidence>
<dbReference type="SUPFAM" id="SSF117070">
    <property type="entry name" value="LEA14-like"/>
    <property type="match status" value="1"/>
</dbReference>
<dbReference type="AlphaFoldDB" id="A0A6P5Y3U0"/>
<dbReference type="Gene3D" id="2.60.40.1820">
    <property type="match status" value="1"/>
</dbReference>
<keyword evidence="2" id="KW-1133">Transmembrane helix</keyword>